<dbReference type="InterPro" id="IPR026961">
    <property type="entry name" value="PGG_dom"/>
</dbReference>
<feature type="transmembrane region" description="Helical" evidence="2">
    <location>
        <begin position="727"/>
        <end position="751"/>
    </location>
</feature>
<dbReference type="PANTHER" id="PTHR24177:SF470">
    <property type="entry name" value="ANKYRIN REPEAT PROTEIN"/>
    <property type="match status" value="1"/>
</dbReference>
<sequence>MSDQESLRDDLFKLTMQQQWEEVAKRYSENASSHCLKLTKLEDTAFHIAISCYNPKSPNASHERCTKEMLSSVKERGSVSELVRMRNARGDTPLHLAATAGWEAVCRLIASEDPELVDARNGNGETPLFVSAHHGNLQTFISLHGIYNRGKDKADESLCRRKDGNTVLHSAISGEYFRLAYFILEHYNNLLNYVNVDGETPLHVLARKPNLFKSSSHLGFYESIIYHFVFVDNLKNQPIHNPKATQMNNSSEENFPENYQTCVRIFHLLWDPISKSYEADFLRSKKERAAPIDQPYIDHGVPIYESFLGGCSRSKMKDIPSTNETKDSDSDSYPPNYTTCISIFKFATKVILTVLGIGFLKIRKIHDKRVRHTHAMQIMDKMVEFEPSYKYDNNGQRPSHDLPEAFGNIPDSPPDAEEPQTTETNSPTISSSAEDQQQNNGSNDKKDPNQSGDEKSKSVVKDTPLLVAAKMGIPEMVKKILNAVPIAIQDQDSKGKNVLMVAAENRQTSVFDILVQKKLPDYVFHHFDNEGNSILHLAAKLGEKQPWRIPGAALQMQWEIKWYKYVKRSAPAQCYNHHNGKGETPGMIFTQTHENLVKTGNEWLVKTSESCSVVAALIATVAFATSATVPGGLDESKGYPMMRDRRAFDVFSIASLIALCLSITALVFFLAIITSRFEERDFKRDLPRKLLMGMSCLFSGIAAMLLSFCAGHTFILREELRIAAVPIYAAALIPVVLFAIGQLPLYFDLLWAAYVKVPLRSYNVFHH</sequence>
<keyword evidence="2" id="KW-0812">Transmembrane</keyword>
<dbReference type="Pfam" id="PF12796">
    <property type="entry name" value="Ank_2"/>
    <property type="match status" value="2"/>
</dbReference>
<dbReference type="InterPro" id="IPR002110">
    <property type="entry name" value="Ankyrin_rpt"/>
</dbReference>
<dbReference type="PANTHER" id="PTHR24177">
    <property type="entry name" value="CASKIN"/>
    <property type="match status" value="1"/>
</dbReference>
<reference evidence="4 5" key="1">
    <citation type="submission" date="2024-06" db="EMBL/GenBank/DDBJ databases">
        <title>A chromosome level genome sequence of Diviner's sage (Salvia divinorum).</title>
        <authorList>
            <person name="Ford S.A."/>
            <person name="Ro D.-K."/>
            <person name="Ness R.W."/>
            <person name="Phillips M.A."/>
        </authorList>
    </citation>
    <scope>NUCLEOTIDE SEQUENCE [LARGE SCALE GENOMIC DNA]</scope>
    <source>
        <strain evidence="4">SAF-2024a</strain>
        <tissue evidence="4">Leaf</tissue>
    </source>
</reference>
<dbReference type="InterPro" id="IPR036770">
    <property type="entry name" value="Ankyrin_rpt-contain_sf"/>
</dbReference>
<gene>
    <name evidence="4" type="ORF">AAHA92_20009</name>
</gene>
<comment type="caution">
    <text evidence="4">The sequence shown here is derived from an EMBL/GenBank/DDBJ whole genome shotgun (WGS) entry which is preliminary data.</text>
</comment>
<proteinExistence type="predicted"/>
<feature type="domain" description="PGG" evidence="3">
    <location>
        <begin position="602"/>
        <end position="713"/>
    </location>
</feature>
<evidence type="ECO:0000256" key="2">
    <source>
        <dbReference type="SAM" id="Phobius"/>
    </source>
</evidence>
<dbReference type="SMART" id="SM00248">
    <property type="entry name" value="ANK"/>
    <property type="match status" value="7"/>
</dbReference>
<dbReference type="SUPFAM" id="SSF48403">
    <property type="entry name" value="Ankyrin repeat"/>
    <property type="match status" value="2"/>
</dbReference>
<name>A0ABD1GFU6_SALDI</name>
<feature type="transmembrane region" description="Helical" evidence="2">
    <location>
        <begin position="694"/>
        <end position="715"/>
    </location>
</feature>
<feature type="transmembrane region" description="Helical" evidence="2">
    <location>
        <begin position="653"/>
        <end position="673"/>
    </location>
</feature>
<dbReference type="Gene3D" id="1.25.40.20">
    <property type="entry name" value="Ankyrin repeat-containing domain"/>
    <property type="match status" value="3"/>
</dbReference>
<keyword evidence="2" id="KW-0472">Membrane</keyword>
<evidence type="ECO:0000313" key="5">
    <source>
        <dbReference type="Proteomes" id="UP001567538"/>
    </source>
</evidence>
<keyword evidence="5" id="KW-1185">Reference proteome</keyword>
<evidence type="ECO:0000313" key="4">
    <source>
        <dbReference type="EMBL" id="KAL1542980.1"/>
    </source>
</evidence>
<feature type="compositionally biased region" description="Basic and acidic residues" evidence="1">
    <location>
        <begin position="443"/>
        <end position="460"/>
    </location>
</feature>
<feature type="region of interest" description="Disordered" evidence="1">
    <location>
        <begin position="389"/>
        <end position="460"/>
    </location>
</feature>
<dbReference type="EMBL" id="JBEAFC010000008">
    <property type="protein sequence ID" value="KAL1542980.1"/>
    <property type="molecule type" value="Genomic_DNA"/>
</dbReference>
<accession>A0ABD1GFU6</accession>
<feature type="compositionally biased region" description="Polar residues" evidence="1">
    <location>
        <begin position="421"/>
        <end position="442"/>
    </location>
</feature>
<organism evidence="4 5">
    <name type="scientific">Salvia divinorum</name>
    <name type="common">Maria pastora</name>
    <name type="synonym">Diviner's sage</name>
    <dbReference type="NCBI Taxonomy" id="28513"/>
    <lineage>
        <taxon>Eukaryota</taxon>
        <taxon>Viridiplantae</taxon>
        <taxon>Streptophyta</taxon>
        <taxon>Embryophyta</taxon>
        <taxon>Tracheophyta</taxon>
        <taxon>Spermatophyta</taxon>
        <taxon>Magnoliopsida</taxon>
        <taxon>eudicotyledons</taxon>
        <taxon>Gunneridae</taxon>
        <taxon>Pentapetalae</taxon>
        <taxon>asterids</taxon>
        <taxon>lamiids</taxon>
        <taxon>Lamiales</taxon>
        <taxon>Lamiaceae</taxon>
        <taxon>Nepetoideae</taxon>
        <taxon>Mentheae</taxon>
        <taxon>Salviinae</taxon>
        <taxon>Salvia</taxon>
        <taxon>Salvia subgen. Calosphace</taxon>
    </lineage>
</organism>
<evidence type="ECO:0000256" key="1">
    <source>
        <dbReference type="SAM" id="MobiDB-lite"/>
    </source>
</evidence>
<dbReference type="Pfam" id="PF13962">
    <property type="entry name" value="PGG"/>
    <property type="match status" value="1"/>
</dbReference>
<dbReference type="Proteomes" id="UP001567538">
    <property type="component" value="Unassembled WGS sequence"/>
</dbReference>
<protein>
    <recommendedName>
        <fullName evidence="3">PGG domain-containing protein</fullName>
    </recommendedName>
</protein>
<keyword evidence="2" id="KW-1133">Transmembrane helix</keyword>
<dbReference type="AlphaFoldDB" id="A0ABD1GFU6"/>
<evidence type="ECO:0000259" key="3">
    <source>
        <dbReference type="Pfam" id="PF13962"/>
    </source>
</evidence>